<reference evidence="2" key="1">
    <citation type="submission" date="2020-02" db="EMBL/GenBank/DDBJ databases">
        <authorList>
            <person name="Meier V. D."/>
        </authorList>
    </citation>
    <scope>NUCLEOTIDE SEQUENCE</scope>
    <source>
        <strain evidence="2">AVDCRST_MAG24</strain>
    </source>
</reference>
<dbReference type="EMBL" id="CADCUF010000192">
    <property type="protein sequence ID" value="CAA9340330.1"/>
    <property type="molecule type" value="Genomic_DNA"/>
</dbReference>
<accession>A0A6J4LSF0</accession>
<name>A0A6J4LSF0_9ACTN</name>
<sequence>MGKSGWIGFTCAVAGVVSSSVTALAGVSHAAEPGLQVVSDATTYEQSAGGRSVVEDFTAAEHFPLLGCRLDAGTREQGLQEGDIVPGVVFSTHCSDPENFEFNIDAGSFQGGYLDGFHHGERTDRRALRVSFTEPVRAFGFDTNAHMGKAFKVRVLHTDGEVEVIDGLQVTAGYLGEQFYGFVSDTADIARVRIAGRGDSTFGFALDDFRFTPAG</sequence>
<feature type="chain" id="PRO_5038558907" evidence="1">
    <location>
        <begin position="26"/>
        <end position="215"/>
    </location>
</feature>
<keyword evidence="1" id="KW-0732">Signal</keyword>
<evidence type="ECO:0000313" key="2">
    <source>
        <dbReference type="EMBL" id="CAA9340330.1"/>
    </source>
</evidence>
<evidence type="ECO:0000256" key="1">
    <source>
        <dbReference type="SAM" id="SignalP"/>
    </source>
</evidence>
<protein>
    <submittedName>
        <fullName evidence="2">Uncharacterized protein</fullName>
    </submittedName>
</protein>
<feature type="signal peptide" evidence="1">
    <location>
        <begin position="1"/>
        <end position="25"/>
    </location>
</feature>
<proteinExistence type="predicted"/>
<organism evidence="2">
    <name type="scientific">uncultured Nocardioidaceae bacterium</name>
    <dbReference type="NCBI Taxonomy" id="253824"/>
    <lineage>
        <taxon>Bacteria</taxon>
        <taxon>Bacillati</taxon>
        <taxon>Actinomycetota</taxon>
        <taxon>Actinomycetes</taxon>
        <taxon>Propionibacteriales</taxon>
        <taxon>Nocardioidaceae</taxon>
        <taxon>environmental samples</taxon>
    </lineage>
</organism>
<dbReference type="AlphaFoldDB" id="A0A6J4LSF0"/>
<gene>
    <name evidence="2" type="ORF">AVDCRST_MAG24-1251</name>
</gene>